<evidence type="ECO:0000256" key="9">
    <source>
        <dbReference type="ARBA" id="ARBA00023136"/>
    </source>
</evidence>
<dbReference type="InterPro" id="IPR003593">
    <property type="entry name" value="AAA+_ATPase"/>
</dbReference>
<keyword evidence="10" id="KW-0325">Glycoprotein</keyword>
<feature type="domain" description="ABC transporter" evidence="13">
    <location>
        <begin position="854"/>
        <end position="1094"/>
    </location>
</feature>
<reference evidence="15 16" key="2">
    <citation type="submission" date="2018-04" db="EMBL/GenBank/DDBJ databases">
        <title>OglaRS2 (Oryza glaberrima Reference Sequence Version 2).</title>
        <authorList>
            <person name="Zhang J."/>
            <person name="Kudrna D."/>
            <person name="Lee S."/>
            <person name="Talag J."/>
            <person name="Rajasekar S."/>
            <person name="Wing R.A."/>
        </authorList>
    </citation>
    <scope>NUCLEOTIDE SEQUENCE [LARGE SCALE GENOMIC DNA]</scope>
    <source>
        <strain evidence="15 16">cv. IRGC 96717</strain>
    </source>
</reference>
<dbReference type="InterPro" id="IPR036640">
    <property type="entry name" value="ABC1_TM_sf"/>
</dbReference>
<dbReference type="Proteomes" id="UP000007306">
    <property type="component" value="Chromosome 1"/>
</dbReference>
<dbReference type="Gramene" id="ORGLA01G0227000.1">
    <property type="protein sequence ID" value="ORGLA01G0227000.1"/>
    <property type="gene ID" value="ORGLA01G0227000"/>
</dbReference>
<dbReference type="PANTHER" id="PTHR24222:SF75">
    <property type="entry name" value="ABC TRANSPORTER B FAMILY MEMBER 9"/>
    <property type="match status" value="1"/>
</dbReference>
<evidence type="ECO:0000256" key="8">
    <source>
        <dbReference type="ARBA" id="ARBA00022989"/>
    </source>
</evidence>
<dbReference type="Gene3D" id="3.40.50.300">
    <property type="entry name" value="P-loop containing nucleotide triphosphate hydrolases"/>
    <property type="match status" value="2"/>
</dbReference>
<keyword evidence="4 12" id="KW-0812">Transmembrane</keyword>
<keyword evidence="8 12" id="KW-1133">Transmembrane helix</keyword>
<dbReference type="SMART" id="SM00382">
    <property type="entry name" value="AAA"/>
    <property type="match status" value="2"/>
</dbReference>
<evidence type="ECO:0000259" key="14">
    <source>
        <dbReference type="PROSITE" id="PS50929"/>
    </source>
</evidence>
<evidence type="ECO:0000313" key="16">
    <source>
        <dbReference type="Proteomes" id="UP000007306"/>
    </source>
</evidence>
<sequence length="1100" mass="119034">MDESGRGTGDDHGRETKDAAAAASSSSGKKVPLFSLFRYADRLDVLLMVVGTVGALGNGISQPLMTVLFGNVINSFGANTSGSVLRSVTKVVLNFIYLGIGTSVASFLQVSCWTMAGERQSARIRSLYLKAVLRQDITFFDTEMTTGEAVSRMSSDTLLIQGALGEKGGKLVELLSSFIGGFIIAFTRGWLLTLVMLTSLPLIAIAGAVSAQALTRVSSKRQTSYSDAGDTVEQTIGSIRTVVSFNGEKKAIAMYRNFIKKSYKATIEEGIITGFGMGSVMCVVFGSYGLAFWYGGKLIIEKGYTGGKIITILFAVLTGASSLGNATPAVAAVVEGQSAAYNLFKTIERKPEIDSDDNNGMVLEDMNGDIELKDVYFRYPARPEQLILDGLSLQVASGTTMAIVGESGSGKSTVISLVERFYDPQSGEVLIDGISIKKLRLDWIRGKIGLVSQEPLLFMASIKDNIIYGKKDATLEEIKRAAELANAAKFIDKLPNGYDTLVGQRGTQLSGGQKQRIAIARAILKDPKILLLDEATSALDVESERIVQEALNRMMVERTTLVVAHRLSTVRNVDCITVVRKGKIVEQGPHDALVKDPDGAYSQLIRLQETRRDERHKLPDSRSKSTSLSFRRSRTKDFLSKSNRYSFKSPLGLPVDIHEDGMTSEQQKVDHSDSKQAVATLITGFAIAFAADWRLALIITCVIPLVGAQGYAQVKFLKGFSEESKEMYEDANQVAADAVGSIRTVASFCSEKRVVAIYNKKCEALRKQGIRSGIVGGIGLSFSNLMLYLTYGLCFYVGAKFVSQGKTTFSDVFKVFFALVLAAVGVSQSSALSTNATKARDSAISIFSIIDRKSRIDSSSDEGAIMENITGSIDFNNVSFKYPSRPTIALVGESGSGKSTIIALLERFYDPDSGNISLDGVEIRSLKVSWLRDQMGLVGQEPVLFNDTIRANITYGKHSEVTEEEITAVAKAANAHEFVSSLPQGYDTVVGEKGVQLSGGQKQRVAIARAILKDPKILLLDEATSALDAESERVVQDALDRVMVNRTTIVVAHRLSTIKGADMIAVLKEGKIAEKGKHEALLRIKDGAYASLVQLRSNSE</sequence>
<dbReference type="InterPro" id="IPR011527">
    <property type="entry name" value="ABC1_TM_dom"/>
</dbReference>
<dbReference type="EnsemblPlants" id="ORGLA01G0227000.1">
    <property type="protein sequence ID" value="ORGLA01G0227000.1"/>
    <property type="gene ID" value="ORGLA01G0227000"/>
</dbReference>
<evidence type="ECO:0000256" key="5">
    <source>
        <dbReference type="ARBA" id="ARBA00022737"/>
    </source>
</evidence>
<dbReference type="PANTHER" id="PTHR24222">
    <property type="entry name" value="ABC TRANSPORTER B FAMILY"/>
    <property type="match status" value="1"/>
</dbReference>
<keyword evidence="6" id="KW-0547">Nucleotide-binding</keyword>
<dbReference type="Gene3D" id="1.20.1560.10">
    <property type="entry name" value="ABC transporter type 1, transmembrane domain"/>
    <property type="match status" value="2"/>
</dbReference>
<keyword evidence="16" id="KW-1185">Reference proteome</keyword>
<feature type="transmembrane region" description="Helical" evidence="12">
    <location>
        <begin position="95"/>
        <end position="116"/>
    </location>
</feature>
<dbReference type="FunFam" id="1.20.1560.10:FF:000044">
    <property type="entry name" value="ABC transporter B family member 9"/>
    <property type="match status" value="1"/>
</dbReference>
<dbReference type="AlphaFoldDB" id="I1NQY0"/>
<dbReference type="InterPro" id="IPR017871">
    <property type="entry name" value="ABC_transporter-like_CS"/>
</dbReference>
<evidence type="ECO:0000256" key="10">
    <source>
        <dbReference type="ARBA" id="ARBA00023180"/>
    </source>
</evidence>
<dbReference type="eggNOG" id="KOG0055">
    <property type="taxonomic scope" value="Eukaryota"/>
</dbReference>
<feature type="domain" description="ABC transmembrane type-1" evidence="14">
    <location>
        <begin position="677"/>
        <end position="838"/>
    </location>
</feature>
<dbReference type="CDD" id="cd18578">
    <property type="entry name" value="ABC_6TM_Pgp_ABCB1_D2_like"/>
    <property type="match status" value="1"/>
</dbReference>
<evidence type="ECO:0000256" key="12">
    <source>
        <dbReference type="SAM" id="Phobius"/>
    </source>
</evidence>
<dbReference type="GO" id="GO:0005886">
    <property type="term" value="C:plasma membrane"/>
    <property type="evidence" value="ECO:0007669"/>
    <property type="project" value="UniProtKB-SubCell"/>
</dbReference>
<feature type="compositionally biased region" description="Basic and acidic residues" evidence="11">
    <location>
        <begin position="1"/>
        <end position="18"/>
    </location>
</feature>
<organism evidence="15 16">
    <name type="scientific">Oryza glaberrima</name>
    <name type="common">African rice</name>
    <dbReference type="NCBI Taxonomy" id="4538"/>
    <lineage>
        <taxon>Eukaryota</taxon>
        <taxon>Viridiplantae</taxon>
        <taxon>Streptophyta</taxon>
        <taxon>Embryophyta</taxon>
        <taxon>Tracheophyta</taxon>
        <taxon>Spermatophyta</taxon>
        <taxon>Magnoliopsida</taxon>
        <taxon>Liliopsida</taxon>
        <taxon>Poales</taxon>
        <taxon>Poaceae</taxon>
        <taxon>BOP clade</taxon>
        <taxon>Oryzoideae</taxon>
        <taxon>Oryzeae</taxon>
        <taxon>Oryzinae</taxon>
        <taxon>Oryza</taxon>
    </lineage>
</organism>
<dbReference type="OMA" id="GMGSVMC"/>
<dbReference type="CDD" id="cd03249">
    <property type="entry name" value="ABC_MTABC3_MDL1_MDL2"/>
    <property type="match status" value="2"/>
</dbReference>
<evidence type="ECO:0000256" key="11">
    <source>
        <dbReference type="SAM" id="MobiDB-lite"/>
    </source>
</evidence>
<dbReference type="Pfam" id="PF00664">
    <property type="entry name" value="ABC_membrane"/>
    <property type="match status" value="2"/>
</dbReference>
<feature type="domain" description="ABC transporter" evidence="13">
    <location>
        <begin position="370"/>
        <end position="606"/>
    </location>
</feature>
<dbReference type="STRING" id="4538.I1NQY0"/>
<dbReference type="GO" id="GO:0005524">
    <property type="term" value="F:ATP binding"/>
    <property type="evidence" value="ECO:0007669"/>
    <property type="project" value="UniProtKB-KW"/>
</dbReference>
<keyword evidence="3" id="KW-0813">Transport</keyword>
<dbReference type="FunFam" id="3.40.50.300:FF:000066">
    <property type="entry name" value="ABC transporter B family member 1"/>
    <property type="match status" value="2"/>
</dbReference>
<feature type="transmembrane region" description="Helical" evidence="12">
    <location>
        <begin position="270"/>
        <end position="294"/>
    </location>
</feature>
<feature type="transmembrane region" description="Helical" evidence="12">
    <location>
        <begin position="197"/>
        <end position="215"/>
    </location>
</feature>
<dbReference type="InterPro" id="IPR039421">
    <property type="entry name" value="Type_1_exporter"/>
</dbReference>
<name>I1NQY0_ORYGL</name>
<evidence type="ECO:0008006" key="17">
    <source>
        <dbReference type="Google" id="ProtNLM"/>
    </source>
</evidence>
<evidence type="ECO:0000256" key="1">
    <source>
        <dbReference type="ARBA" id="ARBA00004651"/>
    </source>
</evidence>
<evidence type="ECO:0000259" key="13">
    <source>
        <dbReference type="PROSITE" id="PS50893"/>
    </source>
</evidence>
<dbReference type="PROSITE" id="PS00211">
    <property type="entry name" value="ABC_TRANSPORTER_1"/>
    <property type="match status" value="2"/>
</dbReference>
<dbReference type="InterPro" id="IPR027417">
    <property type="entry name" value="P-loop_NTPase"/>
</dbReference>
<comment type="subcellular location">
    <subcellularLocation>
        <location evidence="1">Cell membrane</location>
        <topology evidence="1">Multi-pass membrane protein</topology>
    </subcellularLocation>
</comment>
<feature type="transmembrane region" description="Helical" evidence="12">
    <location>
        <begin position="774"/>
        <end position="799"/>
    </location>
</feature>
<dbReference type="SUPFAM" id="SSF90123">
    <property type="entry name" value="ABC transporter transmembrane region"/>
    <property type="match status" value="2"/>
</dbReference>
<feature type="transmembrane region" description="Helical" evidence="12">
    <location>
        <begin position="811"/>
        <end position="832"/>
    </location>
</feature>
<evidence type="ECO:0000256" key="3">
    <source>
        <dbReference type="ARBA" id="ARBA00022448"/>
    </source>
</evidence>
<dbReference type="CDD" id="cd18577">
    <property type="entry name" value="ABC_6TM_Pgp_ABCB1_D1_like"/>
    <property type="match status" value="1"/>
</dbReference>
<feature type="region of interest" description="Disordered" evidence="11">
    <location>
        <begin position="1"/>
        <end position="23"/>
    </location>
</feature>
<evidence type="ECO:0000313" key="15">
    <source>
        <dbReference type="EnsemblPlants" id="ORGLA01G0227000.1"/>
    </source>
</evidence>
<keyword evidence="5" id="KW-0677">Repeat</keyword>
<evidence type="ECO:0000256" key="2">
    <source>
        <dbReference type="ARBA" id="ARBA00007577"/>
    </source>
</evidence>
<dbReference type="Pfam" id="PF00005">
    <property type="entry name" value="ABC_tran"/>
    <property type="match status" value="2"/>
</dbReference>
<protein>
    <recommendedName>
        <fullName evidence="17">MDR-like ABC transporter</fullName>
    </recommendedName>
</protein>
<evidence type="ECO:0000256" key="7">
    <source>
        <dbReference type="ARBA" id="ARBA00022840"/>
    </source>
</evidence>
<feature type="domain" description="ABC transmembrane type-1" evidence="14">
    <location>
        <begin position="49"/>
        <end position="335"/>
    </location>
</feature>
<dbReference type="GO" id="GO:0016887">
    <property type="term" value="F:ATP hydrolysis activity"/>
    <property type="evidence" value="ECO:0007669"/>
    <property type="project" value="InterPro"/>
</dbReference>
<dbReference type="InterPro" id="IPR003439">
    <property type="entry name" value="ABC_transporter-like_ATP-bd"/>
</dbReference>
<reference evidence="15" key="1">
    <citation type="submission" date="2015-06" db="UniProtKB">
        <authorList>
            <consortium name="EnsemblPlants"/>
        </authorList>
    </citation>
    <scope>IDENTIFICATION</scope>
</reference>
<dbReference type="GO" id="GO:0140359">
    <property type="term" value="F:ABC-type transporter activity"/>
    <property type="evidence" value="ECO:0007669"/>
    <property type="project" value="InterPro"/>
</dbReference>
<accession>I1NQY0</accession>
<proteinExistence type="inferred from homology"/>
<evidence type="ECO:0000256" key="6">
    <source>
        <dbReference type="ARBA" id="ARBA00022741"/>
    </source>
</evidence>
<keyword evidence="9 12" id="KW-0472">Membrane</keyword>
<dbReference type="PROSITE" id="PS50929">
    <property type="entry name" value="ABC_TM1F"/>
    <property type="match status" value="2"/>
</dbReference>
<evidence type="ECO:0000256" key="4">
    <source>
        <dbReference type="ARBA" id="ARBA00022692"/>
    </source>
</evidence>
<feature type="transmembrane region" description="Helical" evidence="12">
    <location>
        <begin position="43"/>
        <end position="61"/>
    </location>
</feature>
<dbReference type="HOGENOM" id="CLU_000604_17_2_1"/>
<dbReference type="SUPFAM" id="SSF52540">
    <property type="entry name" value="P-loop containing nucleoside triphosphate hydrolases"/>
    <property type="match status" value="2"/>
</dbReference>
<keyword evidence="7" id="KW-0067">ATP-binding</keyword>
<dbReference type="PROSITE" id="PS50893">
    <property type="entry name" value="ABC_TRANSPORTER_2"/>
    <property type="match status" value="2"/>
</dbReference>
<comment type="similarity">
    <text evidence="2">Belongs to the ABC transporter superfamily. ABCB family. Multidrug resistance exporter (TC 3.A.1.201) subfamily.</text>
</comment>